<dbReference type="RefSeq" id="WP_113929443.1">
    <property type="nucleotide sequence ID" value="NZ_VTEG01000001.1"/>
</dbReference>
<comment type="caution">
    <text evidence="1">The sequence shown here is derived from an EMBL/GenBank/DDBJ whole genome shotgun (WGS) entry which is preliminary data.</text>
</comment>
<proteinExistence type="predicted"/>
<evidence type="ECO:0008006" key="3">
    <source>
        <dbReference type="Google" id="ProtNLM"/>
    </source>
</evidence>
<evidence type="ECO:0000313" key="2">
    <source>
        <dbReference type="Proteomes" id="UP000325182"/>
    </source>
</evidence>
<accession>A0A5D4MK42</accession>
<sequence length="175" mass="20146">MIRMTKKVNGKLLFWEVWQEFNKDITIQHGTVGAIGEVESRRVKLFQKAEKVMEGLAQEKEQAGFQYLPEDELFQVVVQCKFDGSKNREEILEMKDEMEYILNEALGSTGNGACYEGSIENGRMSIMNYVVDVEIAGRTIKEAFMKNDQFTGEWTTFYFNTEEGQEVLLDKGRKA</sequence>
<gene>
    <name evidence="1" type="ORF">FZC84_01470</name>
</gene>
<organism evidence="1 2">
    <name type="scientific">Rossellomorea vietnamensis</name>
    <dbReference type="NCBI Taxonomy" id="218284"/>
    <lineage>
        <taxon>Bacteria</taxon>
        <taxon>Bacillati</taxon>
        <taxon>Bacillota</taxon>
        <taxon>Bacilli</taxon>
        <taxon>Bacillales</taxon>
        <taxon>Bacillaceae</taxon>
        <taxon>Rossellomorea</taxon>
    </lineage>
</organism>
<dbReference type="AlphaFoldDB" id="A0A5D4MK42"/>
<name>A0A5D4MK42_9BACI</name>
<dbReference type="Proteomes" id="UP000325182">
    <property type="component" value="Unassembled WGS sequence"/>
</dbReference>
<reference evidence="1 2" key="1">
    <citation type="submission" date="2019-08" db="EMBL/GenBank/DDBJ databases">
        <title>Bacillus genomes from the desert of Cuatro Cienegas, Coahuila.</title>
        <authorList>
            <person name="Olmedo-Alvarez G."/>
        </authorList>
    </citation>
    <scope>NUCLEOTIDE SEQUENCE [LARGE SCALE GENOMIC DNA]</scope>
    <source>
        <strain evidence="1 2">CH128b_4D</strain>
    </source>
</reference>
<dbReference type="EMBL" id="VTEG01000001">
    <property type="protein sequence ID" value="TYS01356.1"/>
    <property type="molecule type" value="Genomic_DNA"/>
</dbReference>
<evidence type="ECO:0000313" key="1">
    <source>
        <dbReference type="EMBL" id="TYS01356.1"/>
    </source>
</evidence>
<protein>
    <recommendedName>
        <fullName evidence="3">WGR domain-containing protein</fullName>
    </recommendedName>
</protein>